<accession>A0ABN1NE60</accession>
<keyword evidence="3" id="KW-1185">Reference proteome</keyword>
<name>A0ABN1NE60_9ACTN</name>
<evidence type="ECO:0000313" key="3">
    <source>
        <dbReference type="Proteomes" id="UP001501005"/>
    </source>
</evidence>
<evidence type="ECO:0008006" key="4">
    <source>
        <dbReference type="Google" id="ProtNLM"/>
    </source>
</evidence>
<sequence>MKVLHWSESRTARRYPPARHQQERGVGALCRHMDPAFTSGAEWDNFPPELPKGTDS</sequence>
<gene>
    <name evidence="2" type="ORF">GCM10009549_07020</name>
</gene>
<feature type="compositionally biased region" description="Basic and acidic residues" evidence="1">
    <location>
        <begin position="1"/>
        <end position="11"/>
    </location>
</feature>
<dbReference type="EMBL" id="BAAAHG010000003">
    <property type="protein sequence ID" value="GAA0903958.1"/>
    <property type="molecule type" value="Genomic_DNA"/>
</dbReference>
<evidence type="ECO:0000256" key="1">
    <source>
        <dbReference type="SAM" id="MobiDB-lite"/>
    </source>
</evidence>
<evidence type="ECO:0000313" key="2">
    <source>
        <dbReference type="EMBL" id="GAA0903958.1"/>
    </source>
</evidence>
<comment type="caution">
    <text evidence="2">The sequence shown here is derived from an EMBL/GenBank/DDBJ whole genome shotgun (WGS) entry which is preliminary data.</text>
</comment>
<organism evidence="2 3">
    <name type="scientific">Streptomyces thermoalcalitolerans</name>
    <dbReference type="NCBI Taxonomy" id="65605"/>
    <lineage>
        <taxon>Bacteria</taxon>
        <taxon>Bacillati</taxon>
        <taxon>Actinomycetota</taxon>
        <taxon>Actinomycetes</taxon>
        <taxon>Kitasatosporales</taxon>
        <taxon>Streptomycetaceae</taxon>
        <taxon>Streptomyces</taxon>
    </lineage>
</organism>
<proteinExistence type="predicted"/>
<reference evidence="2 3" key="1">
    <citation type="journal article" date="2019" name="Int. J. Syst. Evol. Microbiol.">
        <title>The Global Catalogue of Microorganisms (GCM) 10K type strain sequencing project: providing services to taxonomists for standard genome sequencing and annotation.</title>
        <authorList>
            <consortium name="The Broad Institute Genomics Platform"/>
            <consortium name="The Broad Institute Genome Sequencing Center for Infectious Disease"/>
            <person name="Wu L."/>
            <person name="Ma J."/>
        </authorList>
    </citation>
    <scope>NUCLEOTIDE SEQUENCE [LARGE SCALE GENOMIC DNA]</scope>
    <source>
        <strain evidence="2 3">JCM 10673</strain>
    </source>
</reference>
<dbReference type="Proteomes" id="UP001501005">
    <property type="component" value="Unassembled WGS sequence"/>
</dbReference>
<feature type="region of interest" description="Disordered" evidence="1">
    <location>
        <begin position="37"/>
        <end position="56"/>
    </location>
</feature>
<protein>
    <recommendedName>
        <fullName evidence="4">Transposase</fullName>
    </recommendedName>
</protein>
<feature type="region of interest" description="Disordered" evidence="1">
    <location>
        <begin position="1"/>
        <end position="24"/>
    </location>
</feature>